<accession>A0A4S4LDW1</accession>
<dbReference type="Proteomes" id="UP000308199">
    <property type="component" value="Unassembled WGS sequence"/>
</dbReference>
<organism evidence="2 3">
    <name type="scientific">Phellinidium pouzarii</name>
    <dbReference type="NCBI Taxonomy" id="167371"/>
    <lineage>
        <taxon>Eukaryota</taxon>
        <taxon>Fungi</taxon>
        <taxon>Dikarya</taxon>
        <taxon>Basidiomycota</taxon>
        <taxon>Agaricomycotina</taxon>
        <taxon>Agaricomycetes</taxon>
        <taxon>Hymenochaetales</taxon>
        <taxon>Hymenochaetaceae</taxon>
        <taxon>Phellinidium</taxon>
    </lineage>
</organism>
<sequence length="1069" mass="119812">MVPKYAKGWGDVRPVASISGQYNTDIPLNRIFLLFTESEPDGKLVVRRACKPCLIDKVACTRKGPKCCYCEENNQLCSYDNPSDYVDLPGMDPNMKAVGVVKTQQRVKKPSPDDTNGDTEKSSMLHIRGRKMKDNKKVSELESIRSPAKKRKLAGSETIKRGKVTWNRVRVVPPEESVAKLIEPSNLPRIWSETYEELLGAVPALASMNNGCSDDGSLAPTILLDRSSWPNGVWDGGERIELSTLRMFSFLDMDSNPPLVETKIDTPIEVPKDDFRSDQLMHFSPFMAFDKDDILGNMAPESVACESRHYEESGGRQNLHSGFIPAQQIESSYSTPHSNDLSIFHVPPHSSDNTDMSYLLYSPTSTNVQKETASDLAITSMRPVSPPVSAFPKPPDPVSTIPKPALVAYSRSSSRSVSTSIAFSSAHSLPSQGRNAPVDWYPKPTLYPVPVQPSTSILSNNTSIHSCSSSFSSSSTLRNDSSPAVLCTDKGFDFPRFEDNLRTRHVPILPKTFTSFPSSPGQIPYSANTSSDEGVLSSSTPRNVTAPIMSMRSIARKIQDISEELPADISKLQKAYYDGFPVAIIIHRDWPRFPLKLDPKCKFIVLGFFRIEDMRKKFESSYHSTRSGLSRRRGEVEWMFTFQWVPGGVPEIPTSHLQPSMEISESSARAWWLPPSPHNEEGIDVSNTKFDRNDQNRDSSGTPSSRQFFSPIMLDLNILSKHIARDGQYTSRAARSWYCIKCGRVNRTHWITRYPCSYCPSEIKNIEIEDLDNLGTLYYPPEVIQAAAVRDRLRPTPMWTPTVHLPPNVDKRTREWRNGLRWFAYSYRCSSTRKGKERVHPLIIDYLFLGNRVNLEDKANRLFADIQQSVPMAFESMPSKPTGEHMHQLSLPLMKSPSFDYSIVIHIVGIFKFNISPTIAAESHDGHATWSTAHECMINARMMMIAGARSCGKEQMSEESITHLSYIAWLGASPVKTEIQAKAKQHPVLLMSLGADLEVVFANPGESQQQRKKPRSKNQKVLPNAILFAIPEQDIQNETSQASIGDAMSTLQLFVLILRFCFGAIKNHD</sequence>
<dbReference type="InterPro" id="IPR036864">
    <property type="entry name" value="Zn2-C6_fun-type_DNA-bd_sf"/>
</dbReference>
<dbReference type="EMBL" id="SGPK01000124">
    <property type="protein sequence ID" value="THH07850.1"/>
    <property type="molecule type" value="Genomic_DNA"/>
</dbReference>
<protein>
    <recommendedName>
        <fullName evidence="4">Zn(2)-C6 fungal-type domain-containing protein</fullName>
    </recommendedName>
</protein>
<evidence type="ECO:0000256" key="1">
    <source>
        <dbReference type="SAM" id="MobiDB-lite"/>
    </source>
</evidence>
<dbReference type="OrthoDB" id="3268772at2759"/>
<comment type="caution">
    <text evidence="2">The sequence shown here is derived from an EMBL/GenBank/DDBJ whole genome shotgun (WGS) entry which is preliminary data.</text>
</comment>
<feature type="region of interest" description="Disordered" evidence="1">
    <location>
        <begin position="683"/>
        <end position="706"/>
    </location>
</feature>
<dbReference type="GO" id="GO:0008270">
    <property type="term" value="F:zinc ion binding"/>
    <property type="evidence" value="ECO:0007669"/>
    <property type="project" value="InterPro"/>
</dbReference>
<evidence type="ECO:0000313" key="3">
    <source>
        <dbReference type="Proteomes" id="UP000308199"/>
    </source>
</evidence>
<dbReference type="SUPFAM" id="SSF57701">
    <property type="entry name" value="Zn2/Cys6 DNA-binding domain"/>
    <property type="match status" value="1"/>
</dbReference>
<evidence type="ECO:0000313" key="2">
    <source>
        <dbReference type="EMBL" id="THH07850.1"/>
    </source>
</evidence>
<gene>
    <name evidence="2" type="ORF">EW145_g3102</name>
</gene>
<evidence type="ECO:0008006" key="4">
    <source>
        <dbReference type="Google" id="ProtNLM"/>
    </source>
</evidence>
<dbReference type="InterPro" id="IPR001138">
    <property type="entry name" value="Zn2Cys6_DnaBD"/>
</dbReference>
<dbReference type="CDD" id="cd00067">
    <property type="entry name" value="GAL4"/>
    <property type="match status" value="1"/>
</dbReference>
<name>A0A4S4LDW1_9AGAM</name>
<keyword evidence="3" id="KW-1185">Reference proteome</keyword>
<proteinExistence type="predicted"/>
<dbReference type="GO" id="GO:0000981">
    <property type="term" value="F:DNA-binding transcription factor activity, RNA polymerase II-specific"/>
    <property type="evidence" value="ECO:0007669"/>
    <property type="project" value="InterPro"/>
</dbReference>
<dbReference type="AlphaFoldDB" id="A0A4S4LDW1"/>
<reference evidence="2 3" key="1">
    <citation type="submission" date="2019-02" db="EMBL/GenBank/DDBJ databases">
        <title>Genome sequencing of the rare red list fungi Phellinidium pouzarii.</title>
        <authorList>
            <person name="Buettner E."/>
            <person name="Kellner H."/>
        </authorList>
    </citation>
    <scope>NUCLEOTIDE SEQUENCE [LARGE SCALE GENOMIC DNA]</scope>
    <source>
        <strain evidence="2 3">DSM 108285</strain>
    </source>
</reference>